<comment type="caution">
    <text evidence="2">The sequence shown here is derived from an EMBL/GenBank/DDBJ whole genome shotgun (WGS) entry which is preliminary data.</text>
</comment>
<proteinExistence type="predicted"/>
<keyword evidence="3" id="KW-1185">Reference proteome</keyword>
<gene>
    <name evidence="2" type="ORF">NUU61_006985</name>
</gene>
<evidence type="ECO:0000313" key="2">
    <source>
        <dbReference type="EMBL" id="KAJ5092115.1"/>
    </source>
</evidence>
<dbReference type="AlphaFoldDB" id="A0A9W9K450"/>
<sequence length="282" mass="30255">MFGLKRLRDDLEQDGIFSPEAKKICSQVAPESSDLDQTLRFRAPTLTPVDSSDDEDHQDASHGAHKTSPTKPVLGHRPPALQLNPANSIATSQRSILANGDELSPWISSGRSSNSLQPSPIPHNLVNQSLNLTGPASAAPAQDYFPSDILPVIHAPNPGPPNVMEGVAPSKVDPHTATVRLPSPVSDDDTMANGKTPPSDAEMMYFSPHPSSPPSFSGCPNVTAWTAPSMIPEPQSTRPCAGPLQRAIPSMPRKKPALVMGYRADCDKCRHKVPGHYSHIIR</sequence>
<accession>A0A9W9K450</accession>
<reference evidence="2" key="1">
    <citation type="submission" date="2022-11" db="EMBL/GenBank/DDBJ databases">
        <authorList>
            <person name="Petersen C."/>
        </authorList>
    </citation>
    <scope>NUCLEOTIDE SEQUENCE</scope>
    <source>
        <strain evidence="2">IBT 34128</strain>
    </source>
</reference>
<dbReference type="OrthoDB" id="2446291at2759"/>
<feature type="region of interest" description="Disordered" evidence="1">
    <location>
        <begin position="1"/>
        <end position="83"/>
    </location>
</feature>
<organism evidence="2 3">
    <name type="scientific">Penicillium alfredii</name>
    <dbReference type="NCBI Taxonomy" id="1506179"/>
    <lineage>
        <taxon>Eukaryota</taxon>
        <taxon>Fungi</taxon>
        <taxon>Dikarya</taxon>
        <taxon>Ascomycota</taxon>
        <taxon>Pezizomycotina</taxon>
        <taxon>Eurotiomycetes</taxon>
        <taxon>Eurotiomycetidae</taxon>
        <taxon>Eurotiales</taxon>
        <taxon>Aspergillaceae</taxon>
        <taxon>Penicillium</taxon>
    </lineage>
</organism>
<evidence type="ECO:0000256" key="1">
    <source>
        <dbReference type="SAM" id="MobiDB-lite"/>
    </source>
</evidence>
<name>A0A9W9K450_9EURO</name>
<dbReference type="EMBL" id="JAPMSZ010000009">
    <property type="protein sequence ID" value="KAJ5092115.1"/>
    <property type="molecule type" value="Genomic_DNA"/>
</dbReference>
<protein>
    <submittedName>
        <fullName evidence="2">Uncharacterized protein</fullName>
    </submittedName>
</protein>
<feature type="compositionally biased region" description="Basic and acidic residues" evidence="1">
    <location>
        <begin position="1"/>
        <end position="10"/>
    </location>
</feature>
<dbReference type="GeneID" id="81396681"/>
<dbReference type="Proteomes" id="UP001141434">
    <property type="component" value="Unassembled WGS sequence"/>
</dbReference>
<dbReference type="RefSeq" id="XP_056510312.1">
    <property type="nucleotide sequence ID" value="XM_056657512.1"/>
</dbReference>
<evidence type="ECO:0000313" key="3">
    <source>
        <dbReference type="Proteomes" id="UP001141434"/>
    </source>
</evidence>
<reference evidence="2" key="2">
    <citation type="journal article" date="2023" name="IMA Fungus">
        <title>Comparative genomic study of the Penicillium genus elucidates a diverse pangenome and 15 lateral gene transfer events.</title>
        <authorList>
            <person name="Petersen C."/>
            <person name="Sorensen T."/>
            <person name="Nielsen M.R."/>
            <person name="Sondergaard T.E."/>
            <person name="Sorensen J.L."/>
            <person name="Fitzpatrick D.A."/>
            <person name="Frisvad J.C."/>
            <person name="Nielsen K.L."/>
        </authorList>
    </citation>
    <scope>NUCLEOTIDE SEQUENCE</scope>
    <source>
        <strain evidence="2">IBT 34128</strain>
    </source>
</reference>